<feature type="compositionally biased region" description="Low complexity" evidence="1">
    <location>
        <begin position="558"/>
        <end position="575"/>
    </location>
</feature>
<feature type="region of interest" description="Disordered" evidence="1">
    <location>
        <begin position="488"/>
        <end position="511"/>
    </location>
</feature>
<feature type="region of interest" description="Disordered" evidence="1">
    <location>
        <begin position="558"/>
        <end position="588"/>
    </location>
</feature>
<dbReference type="GO" id="GO:1903473">
    <property type="term" value="P:positive regulation of mitotic actomyosin contractile ring contraction"/>
    <property type="evidence" value="ECO:0007669"/>
    <property type="project" value="EnsemblFungi"/>
</dbReference>
<feature type="region of interest" description="Disordered" evidence="1">
    <location>
        <begin position="110"/>
        <end position="161"/>
    </location>
</feature>
<dbReference type="SMR" id="A0A1Q3A358"/>
<dbReference type="Proteomes" id="UP000187013">
    <property type="component" value="Unassembled WGS sequence"/>
</dbReference>
<feature type="compositionally biased region" description="Low complexity" evidence="1">
    <location>
        <begin position="286"/>
        <end position="295"/>
    </location>
</feature>
<feature type="compositionally biased region" description="Low complexity" evidence="1">
    <location>
        <begin position="206"/>
        <end position="229"/>
    </location>
</feature>
<feature type="compositionally biased region" description="Low complexity" evidence="1">
    <location>
        <begin position="79"/>
        <end position="94"/>
    </location>
</feature>
<evidence type="ECO:0000313" key="2">
    <source>
        <dbReference type="EMBL" id="GAV50087.1"/>
    </source>
</evidence>
<gene>
    <name evidence="2" type="ORF">ZYGR_0S02210</name>
</gene>
<feature type="compositionally biased region" description="Low complexity" evidence="1">
    <location>
        <begin position="117"/>
        <end position="132"/>
    </location>
</feature>
<evidence type="ECO:0008006" key="4">
    <source>
        <dbReference type="Google" id="ProtNLM"/>
    </source>
</evidence>
<dbReference type="OrthoDB" id="4065285at2759"/>
<feature type="compositionally biased region" description="Polar residues" evidence="1">
    <location>
        <begin position="187"/>
        <end position="197"/>
    </location>
</feature>
<dbReference type="GO" id="GO:0045185">
    <property type="term" value="P:maintenance of protein location"/>
    <property type="evidence" value="ECO:0007669"/>
    <property type="project" value="EnsemblFungi"/>
</dbReference>
<feature type="region of interest" description="Disordered" evidence="1">
    <location>
        <begin position="349"/>
        <end position="389"/>
    </location>
</feature>
<comment type="caution">
    <text evidence="2">The sequence shown here is derived from an EMBL/GenBank/DDBJ whole genome shotgun (WGS) entry which is preliminary data.</text>
</comment>
<accession>A0A1Q3A358</accession>
<dbReference type="GO" id="GO:0005886">
    <property type="term" value="C:plasma membrane"/>
    <property type="evidence" value="ECO:0007669"/>
    <property type="project" value="EnsemblFungi"/>
</dbReference>
<dbReference type="GO" id="GO:1990344">
    <property type="term" value="P:secondary cell septum biogenesis"/>
    <property type="evidence" value="ECO:0007669"/>
    <property type="project" value="EnsemblFungi"/>
</dbReference>
<dbReference type="GO" id="GO:0005637">
    <property type="term" value="C:nuclear inner membrane"/>
    <property type="evidence" value="ECO:0007669"/>
    <property type="project" value="EnsemblFungi"/>
</dbReference>
<proteinExistence type="predicted"/>
<feature type="compositionally biased region" description="Polar residues" evidence="1">
    <location>
        <begin position="490"/>
        <end position="510"/>
    </location>
</feature>
<dbReference type="GO" id="GO:0098841">
    <property type="term" value="P:protein localization to cell division site after cytokinesis"/>
    <property type="evidence" value="ECO:0007669"/>
    <property type="project" value="EnsemblFungi"/>
</dbReference>
<feature type="region of interest" description="Disordered" evidence="1">
    <location>
        <begin position="275"/>
        <end position="325"/>
    </location>
</feature>
<name>A0A1Q3A358_ZYGRO</name>
<dbReference type="GO" id="GO:1901900">
    <property type="term" value="P:regulation of protein localization to cell division site"/>
    <property type="evidence" value="ECO:0007669"/>
    <property type="project" value="EnsemblFungi"/>
</dbReference>
<feature type="region of interest" description="Disordered" evidence="1">
    <location>
        <begin position="187"/>
        <end position="245"/>
    </location>
</feature>
<protein>
    <recommendedName>
        <fullName evidence="4">Altered inheritance of mitochondria protein 44</fullName>
    </recommendedName>
</protein>
<dbReference type="GO" id="GO:0032177">
    <property type="term" value="C:cellular bud neck split septin rings"/>
    <property type="evidence" value="ECO:0007669"/>
    <property type="project" value="EnsemblFungi"/>
</dbReference>
<feature type="region of interest" description="Disordered" evidence="1">
    <location>
        <begin position="52"/>
        <end position="94"/>
    </location>
</feature>
<dbReference type="OMA" id="MDFKFPS"/>
<evidence type="ECO:0000313" key="3">
    <source>
        <dbReference type="Proteomes" id="UP000187013"/>
    </source>
</evidence>
<feature type="compositionally biased region" description="Polar residues" evidence="1">
    <location>
        <begin position="378"/>
        <end position="389"/>
    </location>
</feature>
<organism evidence="2 3">
    <name type="scientific">Zygosaccharomyces rouxii</name>
    <dbReference type="NCBI Taxonomy" id="4956"/>
    <lineage>
        <taxon>Eukaryota</taxon>
        <taxon>Fungi</taxon>
        <taxon>Dikarya</taxon>
        <taxon>Ascomycota</taxon>
        <taxon>Saccharomycotina</taxon>
        <taxon>Saccharomycetes</taxon>
        <taxon>Saccharomycetales</taxon>
        <taxon>Saccharomycetaceae</taxon>
        <taxon>Zygosaccharomyces</taxon>
    </lineage>
</organism>
<reference evidence="2 3" key="1">
    <citation type="submission" date="2016-08" db="EMBL/GenBank/DDBJ databases">
        <title>Draft genome sequence of allopolyploid Zygosaccharomyces rouxii.</title>
        <authorList>
            <person name="Watanabe J."/>
            <person name="Uehara K."/>
            <person name="Mogi Y."/>
            <person name="Tsukioka Y."/>
        </authorList>
    </citation>
    <scope>NUCLEOTIDE SEQUENCE [LARGE SCALE GENOMIC DNA]</scope>
    <source>
        <strain evidence="2 3">NBRC 110957</strain>
    </source>
</reference>
<evidence type="ECO:0000256" key="1">
    <source>
        <dbReference type="SAM" id="MobiDB-lite"/>
    </source>
</evidence>
<feature type="compositionally biased region" description="Basic residues" evidence="1">
    <location>
        <begin position="275"/>
        <end position="285"/>
    </location>
</feature>
<dbReference type="EMBL" id="BDGX01000019">
    <property type="protein sequence ID" value="GAV50087.1"/>
    <property type="molecule type" value="Genomic_DNA"/>
</dbReference>
<dbReference type="GO" id="GO:0032174">
    <property type="term" value="C:cellular bud neck septin collar"/>
    <property type="evidence" value="ECO:0007669"/>
    <property type="project" value="EnsemblFungi"/>
</dbReference>
<dbReference type="eggNOG" id="ENOG502R02U">
    <property type="taxonomic scope" value="Eukaryota"/>
</dbReference>
<sequence>MIIRAPTRTMTKSFNGRQMGFKFPSVENMPQNPLDEYHMNNHHLLNDNIAKSQQAQAHPHPPPHQKPISTDEDALSNINSDYTSGSNTNTNSGNSSNGYYSFANISDNTTPLPNKMYSYPSSPKSNESSEGGKMSELTVPKDEHNQSSQKSTEPMEVIPEDNGFTSMSLNVQSIPTADNFSFDIASSNSLRPGSTTDKPGVATLARTPSSNTSRSSLLSPSVRNPSSSSARIRQSKRRSQLKRSPSIRCKGGLLKYFHLLGSRIKKTLRKIKLALRGKNSKRQASYRRSTSSTAAPKVARKPQVNVTRASSKKELTSHLKRTNGYVSNLKRSMSQRSLRPLLETPEKCATAGSLHTPHPDTSSSDAFVTPPGSRIVRNPTTSLRRTPSSIRRAASVIRTPIPAVPSATVAPSESFVYEDATTASPGSANGSENRSGLVRSTASKSLNSLVRQRSIVVKNKVIPLSMHQYSIKEEDEDKEHDSQFMIRPSSDYSLSPVHSVSSEGNGSNYDSDFEKYYSTGDYTDAYEDAEMGSFISSKRTSSTNTSSTAASSDAVSYTESVVPSVEPTVEPAVESKSIDDGEDIDETTDSVSFNNEIEELRSNINHYFRCVIARRIKLRLQFSHYESSNSLSPSYLDIMESLLKDYDDESTAGKDPAEFNTIDEEDEVAASELWSPRDSKTGSIRVNVQTPYLKRGPTQHSLISLNSRDVRRSLTLPIGMKV</sequence>
<dbReference type="AlphaFoldDB" id="A0A1Q3A358"/>